<dbReference type="CDD" id="cd05233">
    <property type="entry name" value="SDR_c"/>
    <property type="match status" value="1"/>
</dbReference>
<protein>
    <submittedName>
        <fullName evidence="4">SDR family NAD(P)-dependent oxidoreductase</fullName>
    </submittedName>
</protein>
<dbReference type="Proteomes" id="UP000292085">
    <property type="component" value="Unassembled WGS sequence"/>
</dbReference>
<dbReference type="GO" id="GO:0050664">
    <property type="term" value="F:oxidoreductase activity, acting on NAD(P)H, oxygen as acceptor"/>
    <property type="evidence" value="ECO:0007669"/>
    <property type="project" value="TreeGrafter"/>
</dbReference>
<dbReference type="InterPro" id="IPR036291">
    <property type="entry name" value="NAD(P)-bd_dom_sf"/>
</dbReference>
<evidence type="ECO:0000313" key="5">
    <source>
        <dbReference type="Proteomes" id="UP000292085"/>
    </source>
</evidence>
<comment type="caution">
    <text evidence="4">The sequence shown here is derived from an EMBL/GenBank/DDBJ whole genome shotgun (WGS) entry which is preliminary data.</text>
</comment>
<organism evidence="4 5">
    <name type="scientific">Sphingomonas populi</name>
    <dbReference type="NCBI Taxonomy" id="2484750"/>
    <lineage>
        <taxon>Bacteria</taxon>
        <taxon>Pseudomonadati</taxon>
        <taxon>Pseudomonadota</taxon>
        <taxon>Alphaproteobacteria</taxon>
        <taxon>Sphingomonadales</taxon>
        <taxon>Sphingomonadaceae</taxon>
        <taxon>Sphingomonas</taxon>
    </lineage>
</organism>
<evidence type="ECO:0000313" key="4">
    <source>
        <dbReference type="EMBL" id="RZF61152.1"/>
    </source>
</evidence>
<evidence type="ECO:0000256" key="1">
    <source>
        <dbReference type="ARBA" id="ARBA00006484"/>
    </source>
</evidence>
<accession>A0A4Q6XU52</accession>
<keyword evidence="5" id="KW-1185">Reference proteome</keyword>
<evidence type="ECO:0000256" key="2">
    <source>
        <dbReference type="ARBA" id="ARBA00023002"/>
    </source>
</evidence>
<dbReference type="Gene3D" id="3.40.50.720">
    <property type="entry name" value="NAD(P)-binding Rossmann-like Domain"/>
    <property type="match status" value="1"/>
</dbReference>
<dbReference type="EMBL" id="SGIS01000037">
    <property type="protein sequence ID" value="RZF61152.1"/>
    <property type="molecule type" value="Genomic_DNA"/>
</dbReference>
<dbReference type="PRINTS" id="PR00081">
    <property type="entry name" value="GDHRDH"/>
</dbReference>
<dbReference type="PANTHER" id="PTHR43008">
    <property type="entry name" value="BENZIL REDUCTASE"/>
    <property type="match status" value="1"/>
</dbReference>
<dbReference type="PRINTS" id="PR00080">
    <property type="entry name" value="SDRFAMILY"/>
</dbReference>
<gene>
    <name evidence="4" type="ORF">EWE75_19305</name>
</gene>
<proteinExistence type="inferred from homology"/>
<keyword evidence="2" id="KW-0560">Oxidoreductase</keyword>
<reference evidence="4 5" key="1">
    <citation type="submission" date="2019-02" db="EMBL/GenBank/DDBJ databases">
        <authorList>
            <person name="Li Y."/>
        </authorList>
    </citation>
    <scope>NUCLEOTIDE SEQUENCE [LARGE SCALE GENOMIC DNA]</scope>
    <source>
        <strain evidence="4 5">3-7</strain>
    </source>
</reference>
<dbReference type="Pfam" id="PF00106">
    <property type="entry name" value="adh_short"/>
    <property type="match status" value="1"/>
</dbReference>
<dbReference type="AlphaFoldDB" id="A0A4Q6XU52"/>
<dbReference type="SUPFAM" id="SSF51735">
    <property type="entry name" value="NAD(P)-binding Rossmann-fold domains"/>
    <property type="match status" value="1"/>
</dbReference>
<dbReference type="InterPro" id="IPR002347">
    <property type="entry name" value="SDR_fam"/>
</dbReference>
<comment type="similarity">
    <text evidence="1 3">Belongs to the short-chain dehydrogenases/reductases (SDR) family.</text>
</comment>
<dbReference type="RefSeq" id="WP_130159742.1">
    <property type="nucleotide sequence ID" value="NZ_SGIS01000037.1"/>
</dbReference>
<sequence length="280" mass="29658">MSTHSLPPAFSTGSTAVVTGAASGIGFAVASRLLGMGLKVALADLGGETLDAAGRALAEAGEVLVVPTDVSSPQDVERLRDRVLAEWGFVSVLMNNAATGHNPGLPWENAAGWQALLDINLMGVLHGVQAFVPAMLAQDRPGIVINTGSKQGITSPPGNFAYNLSKAGVRSYTESLAHALREATGERISAHLLIPGFTFTGMTGRPEKPAAAWSAEQVADFMLDRIAQGDFYILCPDNDVDRATDEKRMRWAMDDIIANRPALSRWHPDYAAAFAAFVAE</sequence>
<dbReference type="PANTHER" id="PTHR43008:SF7">
    <property type="entry name" value="SHORT CHAIN DEHYDROGENASE_REDUCTASE (AFU_ORTHOLOGUE AFUA_2G00830)"/>
    <property type="match status" value="1"/>
</dbReference>
<evidence type="ECO:0000256" key="3">
    <source>
        <dbReference type="RuleBase" id="RU000363"/>
    </source>
</evidence>
<dbReference type="OrthoDB" id="7191281at2"/>
<name>A0A4Q6XU52_9SPHN</name>